<dbReference type="Gene3D" id="3.90.70.10">
    <property type="entry name" value="Cysteine proteinases"/>
    <property type="match status" value="1"/>
</dbReference>
<dbReference type="InterPro" id="IPR018200">
    <property type="entry name" value="USP_CS"/>
</dbReference>
<evidence type="ECO:0000313" key="3">
    <source>
        <dbReference type="EMBL" id="KAK8891148.1"/>
    </source>
</evidence>
<keyword evidence="4" id="KW-1185">Reference proteome</keyword>
<protein>
    <recommendedName>
        <fullName evidence="2">USP domain-containing protein</fullName>
    </recommendedName>
</protein>
<evidence type="ECO:0000259" key="2">
    <source>
        <dbReference type="PROSITE" id="PS50235"/>
    </source>
</evidence>
<dbReference type="Proteomes" id="UP001470230">
    <property type="component" value="Unassembled WGS sequence"/>
</dbReference>
<proteinExistence type="predicted"/>
<gene>
    <name evidence="3" type="ORF">M9Y10_028354</name>
</gene>
<dbReference type="InterPro" id="IPR050164">
    <property type="entry name" value="Peptidase_C19"/>
</dbReference>
<dbReference type="InterPro" id="IPR038765">
    <property type="entry name" value="Papain-like_cys_pep_sf"/>
</dbReference>
<dbReference type="SUPFAM" id="SSF54001">
    <property type="entry name" value="Cysteine proteinases"/>
    <property type="match status" value="1"/>
</dbReference>
<feature type="compositionally biased region" description="Basic and acidic residues" evidence="1">
    <location>
        <begin position="1504"/>
        <end position="1515"/>
    </location>
</feature>
<dbReference type="PROSITE" id="PS00973">
    <property type="entry name" value="USP_2"/>
    <property type="match status" value="1"/>
</dbReference>
<dbReference type="InterPro" id="IPR028889">
    <property type="entry name" value="USP"/>
</dbReference>
<evidence type="ECO:0000256" key="1">
    <source>
        <dbReference type="SAM" id="MobiDB-lite"/>
    </source>
</evidence>
<dbReference type="EMBL" id="JAPFFF010000004">
    <property type="protein sequence ID" value="KAK8891148.1"/>
    <property type="molecule type" value="Genomic_DNA"/>
</dbReference>
<dbReference type="PROSITE" id="PS50235">
    <property type="entry name" value="USP_3"/>
    <property type="match status" value="1"/>
</dbReference>
<dbReference type="Pfam" id="PF00443">
    <property type="entry name" value="UCH"/>
    <property type="match status" value="1"/>
</dbReference>
<dbReference type="PROSITE" id="PS00972">
    <property type="entry name" value="USP_1"/>
    <property type="match status" value="1"/>
</dbReference>
<dbReference type="PANTHER" id="PTHR24006:SF644">
    <property type="entry name" value="UBIQUITIN CARBOXYL-TERMINAL HYDROLASE 7"/>
    <property type="match status" value="1"/>
</dbReference>
<feature type="compositionally biased region" description="Polar residues" evidence="1">
    <location>
        <begin position="420"/>
        <end position="435"/>
    </location>
</feature>
<name>A0ABR2KJJ9_9EUKA</name>
<comment type="caution">
    <text evidence="3">The sequence shown here is derived from an EMBL/GenBank/DDBJ whole genome shotgun (WGS) entry which is preliminary data.</text>
</comment>
<evidence type="ECO:0000313" key="4">
    <source>
        <dbReference type="Proteomes" id="UP001470230"/>
    </source>
</evidence>
<feature type="domain" description="USP" evidence="2">
    <location>
        <begin position="1187"/>
        <end position="1482"/>
    </location>
</feature>
<feature type="region of interest" description="Disordered" evidence="1">
    <location>
        <begin position="420"/>
        <end position="458"/>
    </location>
</feature>
<organism evidence="3 4">
    <name type="scientific">Tritrichomonas musculus</name>
    <dbReference type="NCBI Taxonomy" id="1915356"/>
    <lineage>
        <taxon>Eukaryota</taxon>
        <taxon>Metamonada</taxon>
        <taxon>Parabasalia</taxon>
        <taxon>Tritrichomonadida</taxon>
        <taxon>Tritrichomonadidae</taxon>
        <taxon>Tritrichomonas</taxon>
    </lineage>
</organism>
<dbReference type="InterPro" id="IPR001394">
    <property type="entry name" value="Peptidase_C19_UCH"/>
</dbReference>
<feature type="region of interest" description="Disordered" evidence="1">
    <location>
        <begin position="1499"/>
        <end position="1520"/>
    </location>
</feature>
<sequence length="2490" mass="290428">MDFSPETDFQTWYMLVILTIDDGGEIKYLQDDFIRILKYYIDNHTLPPEISQFNNQFIDIMVPEIISHITSHSPSELIEEYTTYFIILISIAKLLVEGLSKDIFEVTKGLSYLFNYEDPFFLSVQQYATQAPIFTQQYKKFCLEFVSNGSLLPLLNRLKSENPKIQHFFHFFRLLSLARVSMNYDDIQCHMLAIKDNLINFINSIDVSDNSSRNIDSNELLFICSFSVNITSDISEFDDLSSVCMNFALKCIKCDFLDKQICGAKLLNKIVEKTGNDNRELLTKFIKEMDIYNIIVSKDYHESVLPHLNVAFDIMTQIEIVPETFNSNLIKIWNKIQNSHFTTKDIWTEMLLEGIINSYDYLDVVNSFLIDYLLNLEQNETTIDVIQKMITSFSNDFLVFSTKLLEFLLSMLDKESTDQCQSDELSNKKTNTSIESDSSNDNDNKDSNVTNESDVSKKSKNGQNLKEILLSSIKKIAITVNISALRNIILNYCRKELLTAVSKNVIEILQYLIEGSSLSSPGVGVNQIVNDNLIDTLICALNSNNNDKKPILDLLTSCYSKISSTPIRMNSKQLSQILKGADENTWLFFDILFDQRNTEFLEKDSLQYFHSYLSDQVDYSKSDQTFVMFLYNFIMAVGISQNKVVKKIQLKNQIRYNIIDTNLDGIEFLSRCLHETENEQAVNQSIDVFLYFISVSRTHANRGKMIEYILTYLLNPRKSKKDNENEEEPLNTRIFILFHKIIMKFEEGIGIEEFDIERHFSFDTSSYIKITINNGLVTLKVNPYISAYSLCQKVAFYLKSAENSVFLYLNNVKLYNSYQLIMQDVKEGSNLRLDKMLLEPCNYYIENVPTFIFCKHNIQNLCLSLLRKNCDSKETAKKKQIWKLLKLLPSMKFDSNDLLIEKIKDAVDEYELLYLLQIALQRKVDCSEVILDLLTNKNEKSKAQTIIKGKAISPAFSILSSSPIQVIEYSDVLLEIISDNFLKTKSIESSMFLLAKICNENNSTVSKFLLGIDYIQLHPDVLLRLTPVFNIIEDASSLFSYLSKYINSIKNDKFCIPFFTLLSVLIKNENCDDYEKALDQCFKLLSEHQNESLVLYGVCIFISILFERVPSLIQIYSNKTATILVPYLLTVTEEKTQKKIESILIKMLNQKETKDLIVSLMKIHFQIIPDRWNYDPSKNVKLIPQLTGLKNLGATCYMNSILQQLYSNSEFRSEFSKFNFDTQKDSNNFCLVELQKLFVRMQMTNLPYLDTKSFCKMFIFQDKRPINVREQQDAIELFQFLIDKFPKPLHDMYEGQIVNTIKGIDVEFESNNYESFYNICLTVKGFDNFEDSFESFLKEEIFSGDNQYYAESIKSKIDARKYSRINKLPNHLVIQLKRFEYNLDTFMKYKVNDRFTFPFEFNAAKYTTNPDDEQIYKLTGIVIHDGIAEAGHYYSLVLIGEKWFCFDDNDVYRYNQHFFNMYVYGQNNNNAPSAYLLFYTKKDSVTKYFIENVIQSLDDNSDEPSEKMESKSKIDIDDEEENDYDYEDNEIQNEHSVNYKDVKLDLFCPPSLKEEIDKENQIYIQMQSSFTYTILHFMSLIDDLETVNLYVLNVFFHSQFSAITKNIPLLSIYGTKCNDYDSNQLVSIISKNSKSFFDVLLHCSVYDQITLYLNFVLFHVRNYKFKNDDSDLNNDSLVILIKEAINSLGFSITGYRSIPYISSLIYFFLEKEEGKKFGLSNNFALIILDFLYKLIETNRASVFWTNLDLHYLFDSLVILKDGFELKSLVNLMNNCNNFLISNNHSRSFIILFMDCYEYDLFISHIFRLFTTQTIGKVIIETLCCCKDEESIKKMLTLFLNQREIIKCDISYNIYFAIEELSMLSSTNLMLSKSSVENVEIEKNKDQPNIVSILMKYKELLLFDFLVCDDDISRTYTEEIIHSLFPSCAQTKASINPFYDFLINSTSSEALMMLKRVEIEPTKVPLQVSSEFDFCHFSEDFVNYTNQLILKDNSLFIKNRLTSAARVMRWMISNIVNNDEQTVNDELLNKLFNLNKLMIEKVIEMSIAYDGNSYELLLTTLMVMLPEYCEHFNEKVDIQKVILKLFPLNSFNRYTLYVSELFLVTFIILLLIATKTENDDLIQIFDNEAFRASFIEFVRKAAPEVIDIFCHLLIDEDDQNNSKFLSQISLKILNILEPNVHQMMIDNVFSIVKVIFSLNIQLPHELFEDLFSFLIVCVEMNIEKSTNESLNEVIFLIQVCLTHIKNQNQINQSLVEKYIPMFIDLYCSQEFNSFHLRFILRDFFGLLCQKNEIIREELIEEIYQFDPFTFDSIALSLRIIREEDDEIVFGNLLHFLLSNILKCLRSSNDECDECFEELNVLINTQKIKLDEKVPSSNENQEESVTESITIWNYFREIARFLLTAFDWKDNTSDFFLFVLNKVNDDELSDLLKTLNHLIHKFLLEESLIKAAFIVENKPEKREFINKALGITLEFSNSWPMACRKYISTFFP</sequence>
<reference evidence="3 4" key="1">
    <citation type="submission" date="2024-04" db="EMBL/GenBank/DDBJ databases">
        <title>Tritrichomonas musculus Genome.</title>
        <authorList>
            <person name="Alves-Ferreira E."/>
            <person name="Grigg M."/>
            <person name="Lorenzi H."/>
            <person name="Galac M."/>
        </authorList>
    </citation>
    <scope>NUCLEOTIDE SEQUENCE [LARGE SCALE GENOMIC DNA]</scope>
    <source>
        <strain evidence="3 4">EAF2021</strain>
    </source>
</reference>
<accession>A0ABR2KJJ9</accession>
<dbReference type="PANTHER" id="PTHR24006">
    <property type="entry name" value="UBIQUITIN CARBOXYL-TERMINAL HYDROLASE"/>
    <property type="match status" value="1"/>
</dbReference>